<feature type="disulfide bond" evidence="14">
    <location>
        <begin position="189"/>
        <end position="198"/>
    </location>
</feature>
<reference evidence="22 23" key="1">
    <citation type="submission" date="2021-06" db="EMBL/GenBank/DDBJ databases">
        <title>Chromosome-level genome assembly of the red-tail catfish (Hemibagrus wyckioides).</title>
        <authorList>
            <person name="Shao F."/>
        </authorList>
    </citation>
    <scope>NUCLEOTIDE SEQUENCE [LARGE SCALE GENOMIC DNA]</scope>
    <source>
        <strain evidence="22">EC202008001</strain>
        <tissue evidence="22">Blood</tissue>
    </source>
</reference>
<keyword evidence="6 18" id="KW-0732">Signal</keyword>
<dbReference type="SMART" id="SM00020">
    <property type="entry name" value="Tryp_SPc"/>
    <property type="match status" value="1"/>
</dbReference>
<protein>
    <recommendedName>
        <fullName evidence="13">trypsin</fullName>
        <ecNumber evidence="13">3.4.21.4</ecNumber>
    </recommendedName>
</protein>
<feature type="domain" description="EGF-like" evidence="19">
    <location>
        <begin position="163"/>
        <end position="199"/>
    </location>
</feature>
<feature type="signal peptide" evidence="18">
    <location>
        <begin position="1"/>
        <end position="22"/>
    </location>
</feature>
<evidence type="ECO:0000256" key="3">
    <source>
        <dbReference type="ARBA" id="ARBA00022536"/>
    </source>
</evidence>
<dbReference type="SMART" id="SM00130">
    <property type="entry name" value="KR"/>
    <property type="match status" value="1"/>
</dbReference>
<dbReference type="GO" id="GO:0005509">
    <property type="term" value="F:calcium ion binding"/>
    <property type="evidence" value="ECO:0007669"/>
    <property type="project" value="InterPro"/>
</dbReference>
<dbReference type="InterPro" id="IPR000001">
    <property type="entry name" value="Kringle"/>
</dbReference>
<dbReference type="PROSITE" id="PS50026">
    <property type="entry name" value="EGF_3"/>
    <property type="match status" value="2"/>
</dbReference>
<evidence type="ECO:0000256" key="17">
    <source>
        <dbReference type="SAM" id="MobiDB-lite"/>
    </source>
</evidence>
<accession>A0A9D3SWP7</accession>
<feature type="region of interest" description="Disordered" evidence="17">
    <location>
        <begin position="294"/>
        <end position="530"/>
    </location>
</feature>
<evidence type="ECO:0000256" key="11">
    <source>
        <dbReference type="ARBA" id="ARBA00023180"/>
    </source>
</evidence>
<dbReference type="SMART" id="SM00179">
    <property type="entry name" value="EGF_CA"/>
    <property type="match status" value="2"/>
</dbReference>
<keyword evidence="9 16" id="KW-0720">Serine protease</keyword>
<evidence type="ECO:0000256" key="4">
    <source>
        <dbReference type="ARBA" id="ARBA00022572"/>
    </source>
</evidence>
<dbReference type="SUPFAM" id="SSF50494">
    <property type="entry name" value="Trypsin-like serine proteases"/>
    <property type="match status" value="1"/>
</dbReference>
<dbReference type="FunFam" id="2.40.10.10:FF:000069">
    <property type="entry name" value="Hyaluronan-binding protein 2"/>
    <property type="match status" value="1"/>
</dbReference>
<feature type="compositionally biased region" description="Basic and acidic residues" evidence="17">
    <location>
        <begin position="37"/>
        <end position="47"/>
    </location>
</feature>
<proteinExistence type="predicted"/>
<name>A0A9D3SWP7_9TELE</name>
<evidence type="ECO:0000256" key="14">
    <source>
        <dbReference type="PROSITE-ProRule" id="PRU00076"/>
    </source>
</evidence>
<keyword evidence="10 14" id="KW-1015">Disulfide bond</keyword>
<evidence type="ECO:0000313" key="22">
    <source>
        <dbReference type="EMBL" id="KAG7334444.1"/>
    </source>
</evidence>
<dbReference type="InterPro" id="IPR009003">
    <property type="entry name" value="Peptidase_S1_PA"/>
</dbReference>
<comment type="caution">
    <text evidence="14">Lacks conserved residue(s) required for the propagation of feature annotation.</text>
</comment>
<feature type="domain" description="EGF-like" evidence="19">
    <location>
        <begin position="87"/>
        <end position="123"/>
    </location>
</feature>
<dbReference type="GO" id="GO:0006508">
    <property type="term" value="P:proteolysis"/>
    <property type="evidence" value="ECO:0007669"/>
    <property type="project" value="UniProtKB-KW"/>
</dbReference>
<dbReference type="PROSITE" id="PS50070">
    <property type="entry name" value="KRINGLE_2"/>
    <property type="match status" value="1"/>
</dbReference>
<dbReference type="Pfam" id="PF00089">
    <property type="entry name" value="Trypsin"/>
    <property type="match status" value="1"/>
</dbReference>
<dbReference type="InterPro" id="IPR001881">
    <property type="entry name" value="EGF-like_Ca-bd_dom"/>
</dbReference>
<evidence type="ECO:0000256" key="7">
    <source>
        <dbReference type="ARBA" id="ARBA00022737"/>
    </source>
</evidence>
<keyword evidence="5 16" id="KW-0645">Protease</keyword>
<keyword evidence="3 14" id="KW-0245">EGF-like domain</keyword>
<evidence type="ECO:0000313" key="23">
    <source>
        <dbReference type="Proteomes" id="UP000824219"/>
    </source>
</evidence>
<dbReference type="PROSITE" id="PS00021">
    <property type="entry name" value="KRINGLE_1"/>
    <property type="match status" value="1"/>
</dbReference>
<evidence type="ECO:0000259" key="20">
    <source>
        <dbReference type="PROSITE" id="PS50070"/>
    </source>
</evidence>
<dbReference type="InterPro" id="IPR001314">
    <property type="entry name" value="Peptidase_S1A"/>
</dbReference>
<evidence type="ECO:0000256" key="18">
    <source>
        <dbReference type="SAM" id="SignalP"/>
    </source>
</evidence>
<dbReference type="SUPFAM" id="SSF57196">
    <property type="entry name" value="EGF/Laminin"/>
    <property type="match status" value="1"/>
</dbReference>
<dbReference type="PROSITE" id="PS00022">
    <property type="entry name" value="EGF_1"/>
    <property type="match status" value="2"/>
</dbReference>
<dbReference type="GO" id="GO:0004252">
    <property type="term" value="F:serine-type endopeptidase activity"/>
    <property type="evidence" value="ECO:0007669"/>
    <property type="project" value="UniProtKB-EC"/>
</dbReference>
<dbReference type="Pfam" id="PF00008">
    <property type="entry name" value="EGF"/>
    <property type="match status" value="1"/>
</dbReference>
<comment type="subcellular location">
    <subcellularLocation>
        <location evidence="1">Secreted</location>
        <location evidence="1">Extracellular space</location>
    </subcellularLocation>
</comment>
<dbReference type="EC" id="3.4.21.4" evidence="13"/>
<dbReference type="GO" id="GO:0005615">
    <property type="term" value="C:extracellular space"/>
    <property type="evidence" value="ECO:0007669"/>
    <property type="project" value="TreeGrafter"/>
</dbReference>
<evidence type="ECO:0000256" key="16">
    <source>
        <dbReference type="RuleBase" id="RU363034"/>
    </source>
</evidence>
<dbReference type="InterPro" id="IPR018114">
    <property type="entry name" value="TRYPSIN_HIS"/>
</dbReference>
<evidence type="ECO:0000256" key="15">
    <source>
        <dbReference type="PROSITE-ProRule" id="PRU00121"/>
    </source>
</evidence>
<evidence type="ECO:0000256" key="5">
    <source>
        <dbReference type="ARBA" id="ARBA00022670"/>
    </source>
</evidence>
<keyword evidence="8 16" id="KW-0378">Hydrolase</keyword>
<dbReference type="SMART" id="SM00181">
    <property type="entry name" value="EGF"/>
    <property type="match status" value="3"/>
</dbReference>
<evidence type="ECO:0000256" key="8">
    <source>
        <dbReference type="ARBA" id="ARBA00022801"/>
    </source>
</evidence>
<feature type="compositionally biased region" description="Polar residues" evidence="17">
    <location>
        <begin position="484"/>
        <end position="496"/>
    </location>
</feature>
<evidence type="ECO:0000259" key="19">
    <source>
        <dbReference type="PROSITE" id="PS50026"/>
    </source>
</evidence>
<dbReference type="CDD" id="cd00108">
    <property type="entry name" value="KR"/>
    <property type="match status" value="1"/>
</dbReference>
<evidence type="ECO:0000259" key="21">
    <source>
        <dbReference type="PROSITE" id="PS50240"/>
    </source>
</evidence>
<dbReference type="PANTHER" id="PTHR24264">
    <property type="entry name" value="TRYPSIN-RELATED"/>
    <property type="match status" value="1"/>
</dbReference>
<dbReference type="PROSITE" id="PS00134">
    <property type="entry name" value="TRYPSIN_HIS"/>
    <property type="match status" value="1"/>
</dbReference>
<dbReference type="PROSITE" id="PS50240">
    <property type="entry name" value="TRYPSIN_DOM"/>
    <property type="match status" value="1"/>
</dbReference>
<dbReference type="CDD" id="cd00190">
    <property type="entry name" value="Tryp_SPc"/>
    <property type="match status" value="1"/>
</dbReference>
<dbReference type="Gene3D" id="2.40.10.10">
    <property type="entry name" value="Trypsin-like serine proteases"/>
    <property type="match status" value="1"/>
</dbReference>
<evidence type="ECO:0000256" key="12">
    <source>
        <dbReference type="ARBA" id="ARBA00036320"/>
    </source>
</evidence>
<dbReference type="InterPro" id="IPR001254">
    <property type="entry name" value="Trypsin_dom"/>
</dbReference>
<dbReference type="InterPro" id="IPR043504">
    <property type="entry name" value="Peptidase_S1_PA_chymotrypsin"/>
</dbReference>
<dbReference type="PRINTS" id="PR00018">
    <property type="entry name" value="KRINGLE"/>
</dbReference>
<comment type="caution">
    <text evidence="22">The sequence shown here is derived from an EMBL/GenBank/DDBJ whole genome shotgun (WGS) entry which is preliminary data.</text>
</comment>
<feature type="disulfide bond" evidence="14">
    <location>
        <begin position="113"/>
        <end position="122"/>
    </location>
</feature>
<keyword evidence="4 15" id="KW-0420">Kringle</keyword>
<dbReference type="PROSITE" id="PS00135">
    <property type="entry name" value="TRYPSIN_SER"/>
    <property type="match status" value="1"/>
</dbReference>
<dbReference type="InterPro" id="IPR038178">
    <property type="entry name" value="Kringle_sf"/>
</dbReference>
<gene>
    <name evidence="22" type="ORF">KOW79_002851</name>
</gene>
<dbReference type="PROSITE" id="PS01186">
    <property type="entry name" value="EGF_2"/>
    <property type="match status" value="2"/>
</dbReference>
<feature type="domain" description="Kringle" evidence="20">
    <location>
        <begin position="204"/>
        <end position="286"/>
    </location>
</feature>
<feature type="chain" id="PRO_5038615513" description="trypsin" evidence="18">
    <location>
        <begin position="23"/>
        <end position="796"/>
    </location>
</feature>
<dbReference type="OrthoDB" id="9937281at2759"/>
<feature type="domain" description="Peptidase S1" evidence="21">
    <location>
        <begin position="552"/>
        <end position="792"/>
    </location>
</feature>
<keyword evidence="7" id="KW-0677">Repeat</keyword>
<dbReference type="Pfam" id="PF00051">
    <property type="entry name" value="Kringle"/>
    <property type="match status" value="1"/>
</dbReference>
<dbReference type="Gene3D" id="2.40.20.10">
    <property type="entry name" value="Plasminogen Kringle 4"/>
    <property type="match status" value="1"/>
</dbReference>
<dbReference type="InterPro" id="IPR013806">
    <property type="entry name" value="Kringle-like"/>
</dbReference>
<dbReference type="InterPro" id="IPR033116">
    <property type="entry name" value="TRYPSIN_SER"/>
</dbReference>
<keyword evidence="11" id="KW-0325">Glycoprotein</keyword>
<dbReference type="InterPro" id="IPR000742">
    <property type="entry name" value="EGF"/>
</dbReference>
<evidence type="ECO:0000256" key="13">
    <source>
        <dbReference type="ARBA" id="ARBA00038868"/>
    </source>
</evidence>
<dbReference type="AlphaFoldDB" id="A0A9D3SWP7"/>
<keyword evidence="23" id="KW-1185">Reference proteome</keyword>
<evidence type="ECO:0000256" key="9">
    <source>
        <dbReference type="ARBA" id="ARBA00022825"/>
    </source>
</evidence>
<evidence type="ECO:0000256" key="6">
    <source>
        <dbReference type="ARBA" id="ARBA00022729"/>
    </source>
</evidence>
<feature type="region of interest" description="Disordered" evidence="17">
    <location>
        <begin position="25"/>
        <end position="51"/>
    </location>
</feature>
<dbReference type="FunFam" id="2.40.20.10:FF:000001">
    <property type="entry name" value="Urokinase-type plasminogen activator"/>
    <property type="match status" value="1"/>
</dbReference>
<dbReference type="SUPFAM" id="SSF57440">
    <property type="entry name" value="Kringle-like"/>
    <property type="match status" value="1"/>
</dbReference>
<evidence type="ECO:0000256" key="1">
    <source>
        <dbReference type="ARBA" id="ARBA00004239"/>
    </source>
</evidence>
<sequence>MKLKLLLLLLVFLCTFIIPAQLSKHDNHPRNKHGKKDQKEKSGERHGFKFGKRRGRVEDLLADYDDDSSDDEDDEDRGEWLFQLQDVRGSCKPNPCLNNGVCEEKKGRYKCKCPKTFRGRRCEKSKKICKKDMCGYGQCVLTTSPPFFECKCKAPFVPPNCKRIAPCEWNPCVNGGTCQKDGQNFDCVCLPGFSGKFCQVGPLDCYEGNGESYRGRVSETEDGDECLFWNSYLLLGKGTSPFTTANDPQGLGPHNYCRNPDGDSKPWCFTRSGKKIKWDHCDVRKCPTDAITNDRLKPKPTAHPAAIPPAIKPIKPDSSEIHIPGIPPLGSDAAGGHKPGSDAVGGHEPGSDAVGGHEPGSDAVGGPEPGPDTVGGPEPGTDTAGGPEPGTDSAGGPEPGIDTAGGPEPGTDTAGGPEPGTDTAGGPEPGTDTAGGPEPGTDTAGGPEPGTDTAGGPEPGTDTAGGPEPGTDTAGGPEPGTDTAGGSTPESNTTGSLIPIDDTNGEPSPPTEETHTPDIHTQGVTEKPTIVPPVRQFETCGKPQPKRPISRIYGGIKALPGGQPWQASIQVRSKDTTLPFRHVCGGTLIKPCWVLTAGHCIDSKKDFQVVLGSINLAKPEPSHQTLEVVETIIHEQYRETPESVYNDIALLKLKAKNGKCAEENQFVKTACLPTVNFPDGTECSISGWGATESQYSSSQLLDADVLLISQDTCSSNKVYGKVIDNNMFCAGYLEGGVDSCQGDSGGPLVCVENQVHYIYGIVSWGDNCGLQNKPGVYTRVTNFVDWINRKTAAAGV</sequence>
<dbReference type="InterPro" id="IPR018056">
    <property type="entry name" value="Kringle_CS"/>
</dbReference>
<evidence type="ECO:0000256" key="10">
    <source>
        <dbReference type="ARBA" id="ARBA00023157"/>
    </source>
</evidence>
<dbReference type="FunFam" id="2.10.25.10:FF:000321">
    <property type="entry name" value="Protein delta homolog 1"/>
    <property type="match status" value="1"/>
</dbReference>
<dbReference type="CDD" id="cd00054">
    <property type="entry name" value="EGF_CA"/>
    <property type="match status" value="2"/>
</dbReference>
<organism evidence="22 23">
    <name type="scientific">Hemibagrus wyckioides</name>
    <dbReference type="NCBI Taxonomy" id="337641"/>
    <lineage>
        <taxon>Eukaryota</taxon>
        <taxon>Metazoa</taxon>
        <taxon>Chordata</taxon>
        <taxon>Craniata</taxon>
        <taxon>Vertebrata</taxon>
        <taxon>Euteleostomi</taxon>
        <taxon>Actinopterygii</taxon>
        <taxon>Neopterygii</taxon>
        <taxon>Teleostei</taxon>
        <taxon>Ostariophysi</taxon>
        <taxon>Siluriformes</taxon>
        <taxon>Bagridae</taxon>
        <taxon>Hemibagrus</taxon>
    </lineage>
</organism>
<dbReference type="EMBL" id="JAHKSW010000003">
    <property type="protein sequence ID" value="KAG7334444.1"/>
    <property type="molecule type" value="Genomic_DNA"/>
</dbReference>
<evidence type="ECO:0000256" key="2">
    <source>
        <dbReference type="ARBA" id="ARBA00022525"/>
    </source>
</evidence>
<dbReference type="FunFam" id="2.10.25.10:FF:000118">
    <property type="entry name" value="protein delta homolog 2"/>
    <property type="match status" value="1"/>
</dbReference>
<keyword evidence="2" id="KW-0964">Secreted</keyword>
<dbReference type="Gene3D" id="2.10.25.10">
    <property type="entry name" value="Laminin"/>
    <property type="match status" value="2"/>
</dbReference>
<dbReference type="PRINTS" id="PR00722">
    <property type="entry name" value="CHYMOTRYPSIN"/>
</dbReference>
<dbReference type="InterPro" id="IPR050127">
    <property type="entry name" value="Serine_Proteases_S1"/>
</dbReference>
<dbReference type="PANTHER" id="PTHR24264:SF40">
    <property type="entry name" value="HYALURONAN-BINDING PROTEIN 2"/>
    <property type="match status" value="1"/>
</dbReference>
<comment type="catalytic activity">
    <reaction evidence="12">
        <text>Preferential cleavage: Arg-|-Xaa, Lys-|-Xaa.</text>
        <dbReference type="EC" id="3.4.21.4"/>
    </reaction>
</comment>
<dbReference type="Proteomes" id="UP000824219">
    <property type="component" value="Linkage Group LG03"/>
</dbReference>